<evidence type="ECO:0000313" key="2">
    <source>
        <dbReference type="Proteomes" id="UP001159427"/>
    </source>
</evidence>
<comment type="caution">
    <text evidence="1">The sequence shown here is derived from an EMBL/GenBank/DDBJ whole genome shotgun (WGS) entry which is preliminary data.</text>
</comment>
<organism evidence="1 2">
    <name type="scientific">Porites evermanni</name>
    <dbReference type="NCBI Taxonomy" id="104178"/>
    <lineage>
        <taxon>Eukaryota</taxon>
        <taxon>Metazoa</taxon>
        <taxon>Cnidaria</taxon>
        <taxon>Anthozoa</taxon>
        <taxon>Hexacorallia</taxon>
        <taxon>Scleractinia</taxon>
        <taxon>Fungiina</taxon>
        <taxon>Poritidae</taxon>
        <taxon>Porites</taxon>
    </lineage>
</organism>
<protein>
    <recommendedName>
        <fullName evidence="3">Tyr recombinase domain-containing protein</fullName>
    </recommendedName>
</protein>
<feature type="non-terminal residue" evidence="1">
    <location>
        <position position="185"/>
    </location>
</feature>
<reference evidence="1 2" key="1">
    <citation type="submission" date="2022-05" db="EMBL/GenBank/DDBJ databases">
        <authorList>
            <consortium name="Genoscope - CEA"/>
            <person name="William W."/>
        </authorList>
    </citation>
    <scope>NUCLEOTIDE SEQUENCE [LARGE SCALE GENOMIC DNA]</scope>
</reference>
<dbReference type="Proteomes" id="UP001159427">
    <property type="component" value="Unassembled WGS sequence"/>
</dbReference>
<accession>A0ABN8LSP7</accession>
<gene>
    <name evidence="1" type="ORF">PEVE_00005633</name>
</gene>
<dbReference type="EMBL" id="CALNXI010000136">
    <property type="protein sequence ID" value="CAH3020107.1"/>
    <property type="molecule type" value="Genomic_DNA"/>
</dbReference>
<proteinExistence type="predicted"/>
<keyword evidence="2" id="KW-1185">Reference proteome</keyword>
<sequence length="185" mass="21182">MFQTYVEKIRPRFSPNTNYLFCTTDGKSFREGHISRPLPRTWVHASGVRPDLRVTATDIRQWLVTTVHEKKAQGASFDKSDLQRTMCHSDKTAKQYYLRGELTEVADRALDIIIECTPDPKPMLCDASTKRSLTRTEKAIISKVFADLIASTDRVEIQEIRHGMRKTVQLRILLEITGMDVKVAD</sequence>
<evidence type="ECO:0008006" key="3">
    <source>
        <dbReference type="Google" id="ProtNLM"/>
    </source>
</evidence>
<evidence type="ECO:0000313" key="1">
    <source>
        <dbReference type="EMBL" id="CAH3020107.1"/>
    </source>
</evidence>
<name>A0ABN8LSP7_9CNID</name>